<feature type="compositionally biased region" description="Polar residues" evidence="1">
    <location>
        <begin position="27"/>
        <end position="37"/>
    </location>
</feature>
<name>M7XYD5_9BACT</name>
<protein>
    <submittedName>
        <fullName evidence="2">Uncharacterized protein</fullName>
    </submittedName>
</protein>
<accession>M7XYD5</accession>
<gene>
    <name evidence="2" type="ORF">C943_04375</name>
</gene>
<evidence type="ECO:0000313" key="3">
    <source>
        <dbReference type="Proteomes" id="UP000010953"/>
    </source>
</evidence>
<proteinExistence type="predicted"/>
<feature type="region of interest" description="Disordered" evidence="1">
    <location>
        <begin position="18"/>
        <end position="44"/>
    </location>
</feature>
<evidence type="ECO:0000256" key="1">
    <source>
        <dbReference type="SAM" id="MobiDB-lite"/>
    </source>
</evidence>
<keyword evidence="3" id="KW-1185">Reference proteome</keyword>
<dbReference type="Proteomes" id="UP000010953">
    <property type="component" value="Unassembled WGS sequence"/>
</dbReference>
<reference evidence="2" key="1">
    <citation type="submission" date="2013-01" db="EMBL/GenBank/DDBJ databases">
        <title>Genome assembly of Mariniradius saccharolyticus AK6.</title>
        <authorList>
            <person name="Vaidya B."/>
            <person name="Khatri I."/>
            <person name="Tanuku N.R.S."/>
            <person name="Subramanian S."/>
            <person name="Pinnaka A."/>
        </authorList>
    </citation>
    <scope>NUCLEOTIDE SEQUENCE [LARGE SCALE GENOMIC DNA]</scope>
    <source>
        <strain evidence="2">AK6</strain>
    </source>
</reference>
<sequence length="44" mass="5322">MIFGFKNSAITKYQYDSQRRPIRYHNTRYSSQKSSLNPKKHQTD</sequence>
<evidence type="ECO:0000313" key="2">
    <source>
        <dbReference type="EMBL" id="EMS33497.1"/>
    </source>
</evidence>
<dbReference type="AlphaFoldDB" id="M7XYD5"/>
<organism evidence="2 3">
    <name type="scientific">Mariniradius saccharolyticus AK6</name>
    <dbReference type="NCBI Taxonomy" id="1239962"/>
    <lineage>
        <taxon>Bacteria</taxon>
        <taxon>Pseudomonadati</taxon>
        <taxon>Bacteroidota</taxon>
        <taxon>Cytophagia</taxon>
        <taxon>Cytophagales</taxon>
        <taxon>Cyclobacteriaceae</taxon>
        <taxon>Mariniradius</taxon>
    </lineage>
</organism>
<dbReference type="STRING" id="1239962.C943_04375"/>
<comment type="caution">
    <text evidence="2">The sequence shown here is derived from an EMBL/GenBank/DDBJ whole genome shotgun (WGS) entry which is preliminary data.</text>
</comment>
<dbReference type="EMBL" id="AMZY02000009">
    <property type="protein sequence ID" value="EMS33497.1"/>
    <property type="molecule type" value="Genomic_DNA"/>
</dbReference>
<dbReference type="InParanoid" id="M7XYD5"/>